<keyword evidence="3" id="KW-1185">Reference proteome</keyword>
<dbReference type="OrthoDB" id="1745472at2759"/>
<accession>A0A1R3L4M9</accession>
<dbReference type="Proteomes" id="UP000187203">
    <property type="component" value="Unassembled WGS sequence"/>
</dbReference>
<evidence type="ECO:0000313" key="2">
    <source>
        <dbReference type="EMBL" id="OMP14269.1"/>
    </source>
</evidence>
<reference evidence="3" key="1">
    <citation type="submission" date="2013-09" db="EMBL/GenBank/DDBJ databases">
        <title>Corchorus olitorius genome sequencing.</title>
        <authorList>
            <person name="Alam M."/>
            <person name="Haque M.S."/>
            <person name="Islam M.S."/>
            <person name="Emdad E.M."/>
            <person name="Islam M.M."/>
            <person name="Ahmed B."/>
            <person name="Halim A."/>
            <person name="Hossen Q.M.M."/>
            <person name="Hossain M.Z."/>
            <person name="Ahmed R."/>
            <person name="Khan M.M."/>
            <person name="Islam R."/>
            <person name="Rashid M.M."/>
            <person name="Khan S.A."/>
            <person name="Rahman M.S."/>
            <person name="Alam M."/>
            <person name="Yahiya A.S."/>
            <person name="Khan M.S."/>
            <person name="Azam M.S."/>
            <person name="Haque T."/>
            <person name="Lashkar M.Z.H."/>
            <person name="Akhand A.I."/>
            <person name="Morshed G."/>
            <person name="Roy S."/>
            <person name="Uddin K.S."/>
            <person name="Rabeya T."/>
            <person name="Hossain A.S."/>
            <person name="Chowdhury A."/>
            <person name="Snigdha A.R."/>
            <person name="Mortoza M.S."/>
            <person name="Matin S.A."/>
            <person name="Hoque S.M.E."/>
            <person name="Islam M.K."/>
            <person name="Roy D.K."/>
            <person name="Haider R."/>
            <person name="Moosa M.M."/>
            <person name="Elias S.M."/>
            <person name="Hasan A.M."/>
            <person name="Jahan S."/>
            <person name="Shafiuddin M."/>
            <person name="Mahmood N."/>
            <person name="Shommy N.S."/>
        </authorList>
    </citation>
    <scope>NUCLEOTIDE SEQUENCE [LARGE SCALE GENOMIC DNA]</scope>
    <source>
        <strain evidence="3">cv. O-4</strain>
    </source>
</reference>
<evidence type="ECO:0000256" key="1">
    <source>
        <dbReference type="SAM" id="MobiDB-lite"/>
    </source>
</evidence>
<dbReference type="Gene3D" id="2.40.70.10">
    <property type="entry name" value="Acid Proteases"/>
    <property type="match status" value="1"/>
</dbReference>
<dbReference type="EMBL" id="AWUE01000772">
    <property type="protein sequence ID" value="OMP14269.1"/>
    <property type="molecule type" value="Genomic_DNA"/>
</dbReference>
<sequence>MKEGGRRRQRWACGGDEQSASGSQGWTPSTNSLVLSRHYKVDLPKFDGENFRGWLLKLQQYFKAEIVLEEAKIGVTMLGLEGDALEWNQYLLNTKELVALKHSADYLGVEVAENEEFSDCQDTLELMQTEPEFDEQVVVSIHAIYGTTGFQTMRICCKMNNHTVIALVDSGSTHNSIKTATTKFLGLPIARGGKMEVTVANSVSLNALGKCNALQ</sequence>
<evidence type="ECO:0000313" key="3">
    <source>
        <dbReference type="Proteomes" id="UP000187203"/>
    </source>
</evidence>
<feature type="compositionally biased region" description="Polar residues" evidence="1">
    <location>
        <begin position="18"/>
        <end position="27"/>
    </location>
</feature>
<dbReference type="InterPro" id="IPR021109">
    <property type="entry name" value="Peptidase_aspartic_dom_sf"/>
</dbReference>
<protein>
    <recommendedName>
        <fullName evidence="4">Aspartic peptidase</fullName>
    </recommendedName>
</protein>
<evidence type="ECO:0008006" key="4">
    <source>
        <dbReference type="Google" id="ProtNLM"/>
    </source>
</evidence>
<dbReference type="CDD" id="cd00303">
    <property type="entry name" value="retropepsin_like"/>
    <property type="match status" value="1"/>
</dbReference>
<comment type="caution">
    <text evidence="2">The sequence shown here is derived from an EMBL/GenBank/DDBJ whole genome shotgun (WGS) entry which is preliminary data.</text>
</comment>
<name>A0A1R3L4M9_9ROSI</name>
<feature type="region of interest" description="Disordered" evidence="1">
    <location>
        <begin position="1"/>
        <end position="27"/>
    </location>
</feature>
<proteinExistence type="predicted"/>
<dbReference type="AlphaFoldDB" id="A0A1R3L4M9"/>
<gene>
    <name evidence="2" type="ORF">COLO4_00110</name>
</gene>
<organism evidence="2 3">
    <name type="scientific">Corchorus olitorius</name>
    <dbReference type="NCBI Taxonomy" id="93759"/>
    <lineage>
        <taxon>Eukaryota</taxon>
        <taxon>Viridiplantae</taxon>
        <taxon>Streptophyta</taxon>
        <taxon>Embryophyta</taxon>
        <taxon>Tracheophyta</taxon>
        <taxon>Spermatophyta</taxon>
        <taxon>Magnoliopsida</taxon>
        <taxon>eudicotyledons</taxon>
        <taxon>Gunneridae</taxon>
        <taxon>Pentapetalae</taxon>
        <taxon>rosids</taxon>
        <taxon>malvids</taxon>
        <taxon>Malvales</taxon>
        <taxon>Malvaceae</taxon>
        <taxon>Grewioideae</taxon>
        <taxon>Apeibeae</taxon>
        <taxon>Corchorus</taxon>
    </lineage>
</organism>